<dbReference type="AlphaFoldDB" id="A0A7R9ZPL6"/>
<dbReference type="PANTHER" id="PTHR42850">
    <property type="entry name" value="METALLOPHOSPHOESTERASE"/>
    <property type="match status" value="1"/>
</dbReference>
<reference evidence="4" key="1">
    <citation type="submission" date="2021-01" db="EMBL/GenBank/DDBJ databases">
        <authorList>
            <person name="Corre E."/>
            <person name="Pelletier E."/>
            <person name="Niang G."/>
            <person name="Scheremetjew M."/>
            <person name="Finn R."/>
            <person name="Kale V."/>
            <person name="Holt S."/>
            <person name="Cochrane G."/>
            <person name="Meng A."/>
            <person name="Brown T."/>
            <person name="Cohen L."/>
        </authorList>
    </citation>
    <scope>NUCLEOTIDE SEQUENCE</scope>
    <source>
        <strain evidence="4">CCMP3328</strain>
    </source>
</reference>
<evidence type="ECO:0000313" key="4">
    <source>
        <dbReference type="EMBL" id="CAD8338002.1"/>
    </source>
</evidence>
<dbReference type="GO" id="GO:0016791">
    <property type="term" value="F:phosphatase activity"/>
    <property type="evidence" value="ECO:0007669"/>
    <property type="project" value="TreeGrafter"/>
</dbReference>
<evidence type="ECO:0000259" key="3">
    <source>
        <dbReference type="Pfam" id="PF00149"/>
    </source>
</evidence>
<dbReference type="Gene3D" id="3.60.21.10">
    <property type="match status" value="1"/>
</dbReference>
<organism evidence="4">
    <name type="scientific">Craspedostauros australis</name>
    <dbReference type="NCBI Taxonomy" id="1486917"/>
    <lineage>
        <taxon>Eukaryota</taxon>
        <taxon>Sar</taxon>
        <taxon>Stramenopiles</taxon>
        <taxon>Ochrophyta</taxon>
        <taxon>Bacillariophyta</taxon>
        <taxon>Bacillariophyceae</taxon>
        <taxon>Bacillariophycidae</taxon>
        <taxon>Naviculales</taxon>
        <taxon>Naviculaceae</taxon>
        <taxon>Craspedostauros</taxon>
    </lineage>
</organism>
<evidence type="ECO:0000256" key="1">
    <source>
        <dbReference type="SAM" id="MobiDB-lite"/>
    </source>
</evidence>
<dbReference type="GO" id="GO:0000298">
    <property type="term" value="F:endopolyphosphatase activity"/>
    <property type="evidence" value="ECO:0007669"/>
    <property type="project" value="TreeGrafter"/>
</dbReference>
<name>A0A7R9ZPL6_9STRA</name>
<sequence length="421" mass="45905">MSRKCNGLCVKILVGVGSTLAAAAFCSHPSSQQLRQQSIATASRAAAFVHTSAATDRLACEAASQRRDVTVALSCSALRQNGDAEILTSQAAANRRTKTTAADLYFQQHGKIPSPTQKHQTLPIRTPDANSKNILVIGDVHGCFEDMMKLHRKAIAENDDMEFDHVILVGDLVNKGPESARVVRHTRLQPKWWTVRGNHDNAALSAALGHAKRRAKSKYSWVLEGEDTNEDQNQNEDVHGTTDGNAGDTSVPSPSVVLSDDDIMWMSELPYTLTIPAEYFQTKHGDDDNVGGDNNDHIDTVIVHAGFVPGIPVQEQSIYSMVAIREVDLLRDTNTYRYHDRGVGYTDGADVTKSPWASVWTGPQRVIFGHDARRGIQRYPGEMAIGIDSGAVYGNGMTAMILPERRLVSIPTIVHSAVGDD</sequence>
<keyword evidence="2" id="KW-0732">Signal</keyword>
<dbReference type="GO" id="GO:0006798">
    <property type="term" value="P:polyphosphate catabolic process"/>
    <property type="evidence" value="ECO:0007669"/>
    <property type="project" value="TreeGrafter"/>
</dbReference>
<evidence type="ECO:0000256" key="2">
    <source>
        <dbReference type="SAM" id="SignalP"/>
    </source>
</evidence>
<dbReference type="CDD" id="cd00144">
    <property type="entry name" value="MPP_PPP_family"/>
    <property type="match status" value="1"/>
</dbReference>
<protein>
    <recommendedName>
        <fullName evidence="3">Calcineurin-like phosphoesterase domain-containing protein</fullName>
    </recommendedName>
</protein>
<dbReference type="Pfam" id="PF00149">
    <property type="entry name" value="Metallophos"/>
    <property type="match status" value="1"/>
</dbReference>
<gene>
    <name evidence="4" type="ORF">CAUS1442_LOCUS10130</name>
</gene>
<dbReference type="SUPFAM" id="SSF56300">
    <property type="entry name" value="Metallo-dependent phosphatases"/>
    <property type="match status" value="1"/>
</dbReference>
<feature type="signal peptide" evidence="2">
    <location>
        <begin position="1"/>
        <end position="23"/>
    </location>
</feature>
<feature type="chain" id="PRO_5030800787" description="Calcineurin-like phosphoesterase domain-containing protein" evidence="2">
    <location>
        <begin position="24"/>
        <end position="421"/>
    </location>
</feature>
<feature type="domain" description="Calcineurin-like phosphoesterase" evidence="3">
    <location>
        <begin position="133"/>
        <end position="372"/>
    </location>
</feature>
<dbReference type="InterPro" id="IPR050126">
    <property type="entry name" value="Ap4A_hydrolase"/>
</dbReference>
<dbReference type="InterPro" id="IPR029052">
    <property type="entry name" value="Metallo-depent_PP-like"/>
</dbReference>
<proteinExistence type="predicted"/>
<dbReference type="PANTHER" id="PTHR42850:SF4">
    <property type="entry name" value="ZINC-DEPENDENT ENDOPOLYPHOSPHATASE"/>
    <property type="match status" value="1"/>
</dbReference>
<dbReference type="InterPro" id="IPR004843">
    <property type="entry name" value="Calcineurin-like_PHP"/>
</dbReference>
<dbReference type="GO" id="GO:0005737">
    <property type="term" value="C:cytoplasm"/>
    <property type="evidence" value="ECO:0007669"/>
    <property type="project" value="TreeGrafter"/>
</dbReference>
<feature type="region of interest" description="Disordered" evidence="1">
    <location>
        <begin position="226"/>
        <end position="254"/>
    </location>
</feature>
<accession>A0A7R9ZPL6</accession>
<dbReference type="EMBL" id="HBEF01016201">
    <property type="protein sequence ID" value="CAD8338002.1"/>
    <property type="molecule type" value="Transcribed_RNA"/>
</dbReference>